<evidence type="ECO:0000313" key="3">
    <source>
        <dbReference type="EMBL" id="QDH07220.1"/>
    </source>
</evidence>
<evidence type="ECO:0000256" key="1">
    <source>
        <dbReference type="SAM" id="MobiDB-lite"/>
    </source>
</evidence>
<accession>A0A1W5T0V4</accession>
<evidence type="ECO:0000313" key="2">
    <source>
        <dbReference type="EMBL" id="ARF03372.1"/>
    </source>
</evidence>
<feature type="compositionally biased region" description="Basic and acidic residues" evidence="1">
    <location>
        <begin position="22"/>
        <end position="36"/>
    </location>
</feature>
<dbReference type="EMBL" id="KY622006">
    <property type="protein sequence ID" value="ARF03372.1"/>
    <property type="molecule type" value="Genomic_DNA"/>
</dbReference>
<protein>
    <submittedName>
        <fullName evidence="2">Uncharacterized protein</fullName>
    </submittedName>
</protein>
<organism evidence="2">
    <name type="scientific">Ophiocordyceps sinensis</name>
    <dbReference type="NCBI Taxonomy" id="72228"/>
    <lineage>
        <taxon>Eukaryota</taxon>
        <taxon>Fungi</taxon>
        <taxon>Dikarya</taxon>
        <taxon>Ascomycota</taxon>
        <taxon>Pezizomycotina</taxon>
        <taxon>Sordariomycetes</taxon>
        <taxon>Hypocreomycetidae</taxon>
        <taxon>Hypocreales</taxon>
        <taxon>Ophiocordycipitaceae</taxon>
        <taxon>Ophiocordyceps</taxon>
    </lineage>
</organism>
<dbReference type="RefSeq" id="YP_009364366.1">
    <property type="nucleotide sequence ID" value="NC_034659.1"/>
</dbReference>
<gene>
    <name evidence="2" type="primary">orf137</name>
</gene>
<reference evidence="2" key="1">
    <citation type="submission" date="2017-02" db="EMBL/GenBank/DDBJ databases">
        <title>SMRT sequencing of the wild medicinal fungus Ophiocordyceps sinensis mitochondrial genome reveals phylogenetic relationship and depicts a genome-wide modification map.</title>
        <authorList>
            <person name="Liu D."/>
            <person name="Kang X."/>
            <person name="Hu L."/>
        </authorList>
    </citation>
    <scope>NUCLEOTIDE SEQUENCE</scope>
</reference>
<name>A0A1W5T0V4_9HYPO</name>
<feature type="compositionally biased region" description="Low complexity" evidence="1">
    <location>
        <begin position="89"/>
        <end position="110"/>
    </location>
</feature>
<sequence>MPIESIPSGEIPSRSDSAYSSDSDRLVRDYSHDRIQQSDTYSRLTGRRISPSEVESTTSDGYHLPGFNTPREYYEQDGWGQILEGDGLSNRSRSASPSPSEQPLSESSQLDPSNPTVPHQPEDEAESKLNSSQSESF</sequence>
<dbReference type="AlphaFoldDB" id="A0A1W5T0V4"/>
<proteinExistence type="predicted"/>
<dbReference type="GeneID" id="32888823"/>
<feature type="compositionally biased region" description="Polar residues" evidence="1">
    <location>
        <begin position="128"/>
        <end position="137"/>
    </location>
</feature>
<reference evidence="3" key="2">
    <citation type="submission" date="2018-05" db="EMBL/GenBank/DDBJ databases">
        <authorList>
            <person name="Zhang Y."/>
        </authorList>
    </citation>
    <scope>NUCLEOTIDE SEQUENCE</scope>
</reference>
<feature type="region of interest" description="Disordered" evidence="1">
    <location>
        <begin position="1"/>
        <end position="137"/>
    </location>
</feature>
<keyword evidence="2" id="KW-0496">Mitochondrion</keyword>
<dbReference type="EMBL" id="MH400233">
    <property type="protein sequence ID" value="QDH07220.1"/>
    <property type="molecule type" value="Genomic_DNA"/>
</dbReference>
<geneLocation type="mitochondrion" evidence="2"/>